<organism evidence="3 4">
    <name type="scientific">Rugamonas aquatica</name>
    <dbReference type="NCBI Taxonomy" id="2743357"/>
    <lineage>
        <taxon>Bacteria</taxon>
        <taxon>Pseudomonadati</taxon>
        <taxon>Pseudomonadota</taxon>
        <taxon>Betaproteobacteria</taxon>
        <taxon>Burkholderiales</taxon>
        <taxon>Oxalobacteraceae</taxon>
        <taxon>Telluria group</taxon>
        <taxon>Rugamonas</taxon>
    </lineage>
</organism>
<gene>
    <name evidence="3" type="ORF">GEV02_31275</name>
</gene>
<evidence type="ECO:0000256" key="1">
    <source>
        <dbReference type="SAM" id="SignalP"/>
    </source>
</evidence>
<keyword evidence="1" id="KW-0732">Signal</keyword>
<protein>
    <recommendedName>
        <fullName evidence="2">DUF6265 domain-containing protein</fullName>
    </recommendedName>
</protein>
<keyword evidence="4" id="KW-1185">Reference proteome</keyword>
<proteinExistence type="predicted"/>
<reference evidence="3 4" key="1">
    <citation type="submission" date="2019-10" db="EMBL/GenBank/DDBJ databases">
        <title>Two novel species isolated from a subtropical stream in China.</title>
        <authorList>
            <person name="Lu H."/>
        </authorList>
    </citation>
    <scope>NUCLEOTIDE SEQUENCE [LARGE SCALE GENOMIC DNA]</scope>
    <source>
        <strain evidence="3 4">FT29W</strain>
    </source>
</reference>
<evidence type="ECO:0000259" key="2">
    <source>
        <dbReference type="Pfam" id="PF19780"/>
    </source>
</evidence>
<feature type="signal peptide" evidence="1">
    <location>
        <begin position="1"/>
        <end position="19"/>
    </location>
</feature>
<dbReference type="Pfam" id="PF19780">
    <property type="entry name" value="DUF6265"/>
    <property type="match status" value="1"/>
</dbReference>
<evidence type="ECO:0000313" key="4">
    <source>
        <dbReference type="Proteomes" id="UP000440498"/>
    </source>
</evidence>
<dbReference type="AlphaFoldDB" id="A0A6A7NBY3"/>
<accession>A0A6A7NBY3</accession>
<dbReference type="InterPro" id="IPR046232">
    <property type="entry name" value="DUF6265"/>
</dbReference>
<feature type="chain" id="PRO_5025386979" description="DUF6265 domain-containing protein" evidence="1">
    <location>
        <begin position="20"/>
        <end position="156"/>
    </location>
</feature>
<dbReference type="RefSeq" id="WP_152841707.1">
    <property type="nucleotide sequence ID" value="NZ_WHUG01000023.1"/>
</dbReference>
<comment type="caution">
    <text evidence="3">The sequence shown here is derived from an EMBL/GenBank/DDBJ whole genome shotgun (WGS) entry which is preliminary data.</text>
</comment>
<feature type="domain" description="DUF6265" evidence="2">
    <location>
        <begin position="26"/>
        <end position="133"/>
    </location>
</feature>
<dbReference type="EMBL" id="WHUG01000023">
    <property type="protein sequence ID" value="MQA42625.1"/>
    <property type="molecule type" value="Genomic_DNA"/>
</dbReference>
<evidence type="ECO:0000313" key="3">
    <source>
        <dbReference type="EMBL" id="MQA42625.1"/>
    </source>
</evidence>
<dbReference type="Proteomes" id="UP000440498">
    <property type="component" value="Unassembled WGS sequence"/>
</dbReference>
<name>A0A6A7NBY3_9BURK</name>
<sequence length="156" mass="16625">MRNVTVLLAAWGALCSVHAAPLEQLSWLSGCWVDPAGEAGSGEQWTVPAAGSMLGMGRTIRGGKLVTYEFMRIADGGDGKAVFHAQPAGKPAASFHAIVQSATEVVFENLEHDFPQRVIYRYEAPSTLRASIEGLRNGALKRIEFPLVRGACGGTL</sequence>